<dbReference type="EMBL" id="FNOJ01000001">
    <property type="protein sequence ID" value="SDW01457.1"/>
    <property type="molecule type" value="Genomic_DNA"/>
</dbReference>
<sequence length="293" mass="31397">MRRRDEEEAVILSLDGDCAVVFMRDGSFRRIRVREGAQVGELCSVASREHRYARALRNLGNSGRRWRTTGLAAVVACCVLIGGLMVGAISHRSDYALVSLDANGQVSFAVDAQMRVVSARGLNSEGQKVLSAVPVKGLRLTSAVDEVVRKLAQTQALPRNDSIVVTTASVAQSADVHAVDEEVISAIHTALGRRDPGNVYHMDVPKSVWAQAQAAHVSPGQYATYLLAQQVGVPVKLTDLNSANLQTVLAEAHDLHTALSGFNTGDYQQVASIVESAVGSSTLNSTQQYQYNG</sequence>
<keyword evidence="3 6" id="KW-0812">Transmembrane</keyword>
<proteinExistence type="predicted"/>
<reference evidence="8" key="3">
    <citation type="submission" date="2023-02" db="EMBL/GenBank/DDBJ databases">
        <title>Proposal of a novel subspecies: Alicyclobacillus hesperidum subspecies aegle.</title>
        <authorList>
            <person name="Goto K."/>
            <person name="Fujii T."/>
            <person name="Yasui K."/>
            <person name="Mochida K."/>
            <person name="Kato-Tanaka Y."/>
            <person name="Morohoshi S."/>
            <person name="An S.Y."/>
            <person name="Kasai H."/>
            <person name="Yokota A."/>
        </authorList>
    </citation>
    <scope>NUCLEOTIDE SEQUENCE</scope>
    <source>
        <strain evidence="8">DSM 12766</strain>
    </source>
</reference>
<evidence type="ECO:0000256" key="2">
    <source>
        <dbReference type="ARBA" id="ARBA00022475"/>
    </source>
</evidence>
<keyword evidence="5 6" id="KW-0472">Membrane</keyword>
<dbReference type="Proteomes" id="UP001157137">
    <property type="component" value="Unassembled WGS sequence"/>
</dbReference>
<evidence type="ECO:0000313" key="9">
    <source>
        <dbReference type="EMBL" id="SDW01457.1"/>
    </source>
</evidence>
<evidence type="ECO:0000259" key="7">
    <source>
        <dbReference type="PROSITE" id="PS51849"/>
    </source>
</evidence>
<protein>
    <recommendedName>
        <fullName evidence="7">RsgI N-terminal anti-sigma domain-containing protein</fullName>
    </recommendedName>
</protein>
<evidence type="ECO:0000256" key="6">
    <source>
        <dbReference type="SAM" id="Phobius"/>
    </source>
</evidence>
<reference evidence="9" key="1">
    <citation type="submission" date="2016-10" db="EMBL/GenBank/DDBJ databases">
        <authorList>
            <person name="de Groot N.N."/>
        </authorList>
    </citation>
    <scope>NUCLEOTIDE SEQUENCE [LARGE SCALE GENOMIC DNA]</scope>
    <source>
        <strain evidence="9">DSM 12489</strain>
    </source>
</reference>
<feature type="domain" description="RsgI N-terminal anti-sigma" evidence="7">
    <location>
        <begin position="7"/>
        <end position="54"/>
    </location>
</feature>
<dbReference type="Pfam" id="PF23750">
    <property type="entry name" value="RsgI_M"/>
    <property type="match status" value="1"/>
</dbReference>
<comment type="subcellular location">
    <subcellularLocation>
        <location evidence="1">Cell membrane</location>
        <topology evidence="1">Single-pass membrane protein</topology>
    </subcellularLocation>
</comment>
<dbReference type="Pfam" id="PF12791">
    <property type="entry name" value="RsgI_N"/>
    <property type="match status" value="1"/>
</dbReference>
<dbReference type="AlphaFoldDB" id="A0A1H2Q2S0"/>
<dbReference type="InterPro" id="IPR024449">
    <property type="entry name" value="Anti-sigma_RsgI_N"/>
</dbReference>
<keyword evidence="10" id="KW-1185">Reference proteome</keyword>
<dbReference type="EMBL" id="BSRA01000002">
    <property type="protein sequence ID" value="GLV12837.1"/>
    <property type="molecule type" value="Genomic_DNA"/>
</dbReference>
<keyword evidence="2" id="KW-1003">Cell membrane</keyword>
<dbReference type="InterPro" id="IPR055431">
    <property type="entry name" value="RsgI_M"/>
</dbReference>
<reference evidence="10" key="2">
    <citation type="submission" date="2016-10" db="EMBL/GenBank/DDBJ databases">
        <authorList>
            <person name="Varghese N."/>
        </authorList>
    </citation>
    <scope>NUCLEOTIDE SEQUENCE [LARGE SCALE GENOMIC DNA]</scope>
    <source>
        <strain evidence="10">DSM 12489</strain>
    </source>
</reference>
<evidence type="ECO:0000256" key="3">
    <source>
        <dbReference type="ARBA" id="ARBA00022692"/>
    </source>
</evidence>
<evidence type="ECO:0000256" key="5">
    <source>
        <dbReference type="ARBA" id="ARBA00023136"/>
    </source>
</evidence>
<evidence type="ECO:0000313" key="8">
    <source>
        <dbReference type="EMBL" id="GLV12837.1"/>
    </source>
</evidence>
<dbReference type="Proteomes" id="UP000182589">
    <property type="component" value="Unassembled WGS sequence"/>
</dbReference>
<evidence type="ECO:0000256" key="4">
    <source>
        <dbReference type="ARBA" id="ARBA00022989"/>
    </source>
</evidence>
<organism evidence="9 10">
    <name type="scientific">Alicyclobacillus hesperidum</name>
    <dbReference type="NCBI Taxonomy" id="89784"/>
    <lineage>
        <taxon>Bacteria</taxon>
        <taxon>Bacillati</taxon>
        <taxon>Bacillota</taxon>
        <taxon>Bacilli</taxon>
        <taxon>Bacillales</taxon>
        <taxon>Alicyclobacillaceae</taxon>
        <taxon>Alicyclobacillus</taxon>
    </lineage>
</organism>
<name>A0A1H2Q2S0_9BACL</name>
<keyword evidence="4 6" id="KW-1133">Transmembrane helix</keyword>
<feature type="transmembrane region" description="Helical" evidence="6">
    <location>
        <begin position="70"/>
        <end position="89"/>
    </location>
</feature>
<dbReference type="PROSITE" id="PS51849">
    <property type="entry name" value="RSGI_N"/>
    <property type="match status" value="1"/>
</dbReference>
<accession>A0A1H2Q2S0</accession>
<gene>
    <name evidence="8" type="ORF">Heshes_05210</name>
    <name evidence="9" type="ORF">SAMN04489725_10151</name>
</gene>
<evidence type="ECO:0000313" key="10">
    <source>
        <dbReference type="Proteomes" id="UP000182589"/>
    </source>
</evidence>
<dbReference type="STRING" id="89784.SAMN04489725_10151"/>
<dbReference type="RefSeq" id="WP_006446380.1">
    <property type="nucleotide sequence ID" value="NZ_BSRA01000002.1"/>
</dbReference>
<evidence type="ECO:0000256" key="1">
    <source>
        <dbReference type="ARBA" id="ARBA00004162"/>
    </source>
</evidence>
<dbReference type="GO" id="GO:0005886">
    <property type="term" value="C:plasma membrane"/>
    <property type="evidence" value="ECO:0007669"/>
    <property type="project" value="UniProtKB-SubCell"/>
</dbReference>